<proteinExistence type="predicted"/>
<keyword evidence="1" id="KW-1133">Transmembrane helix</keyword>
<feature type="transmembrane region" description="Helical" evidence="1">
    <location>
        <begin position="200"/>
        <end position="221"/>
    </location>
</feature>
<evidence type="ECO:0000313" key="3">
    <source>
        <dbReference type="Proteomes" id="UP000243359"/>
    </source>
</evidence>
<name>A0A1H1VQF7_9PSED</name>
<organism evidence="2 3">
    <name type="scientific">Pseudomonas oryzae</name>
    <dbReference type="NCBI Taxonomy" id="1392877"/>
    <lineage>
        <taxon>Bacteria</taxon>
        <taxon>Pseudomonadati</taxon>
        <taxon>Pseudomonadota</taxon>
        <taxon>Gammaproteobacteria</taxon>
        <taxon>Pseudomonadales</taxon>
        <taxon>Pseudomonadaceae</taxon>
        <taxon>Pseudomonas</taxon>
    </lineage>
</organism>
<reference evidence="3" key="1">
    <citation type="submission" date="2016-10" db="EMBL/GenBank/DDBJ databases">
        <authorList>
            <person name="Varghese N."/>
            <person name="Submissions S."/>
        </authorList>
    </citation>
    <scope>NUCLEOTIDE SEQUENCE [LARGE SCALE GENOMIC DNA]</scope>
    <source>
        <strain evidence="3">KCTC 32247</strain>
    </source>
</reference>
<feature type="transmembrane region" description="Helical" evidence="1">
    <location>
        <begin position="160"/>
        <end position="180"/>
    </location>
</feature>
<keyword evidence="3" id="KW-1185">Reference proteome</keyword>
<evidence type="ECO:0008006" key="4">
    <source>
        <dbReference type="Google" id="ProtNLM"/>
    </source>
</evidence>
<keyword evidence="1" id="KW-0472">Membrane</keyword>
<feature type="transmembrane region" description="Helical" evidence="1">
    <location>
        <begin position="43"/>
        <end position="65"/>
    </location>
</feature>
<protein>
    <recommendedName>
        <fullName evidence="4">MFS transporter</fullName>
    </recommendedName>
</protein>
<accession>A0A1H1VQF7</accession>
<feature type="transmembrane region" description="Helical" evidence="1">
    <location>
        <begin position="96"/>
        <end position="114"/>
    </location>
</feature>
<feature type="transmembrane region" description="Helical" evidence="1">
    <location>
        <begin position="72"/>
        <end position="90"/>
    </location>
</feature>
<gene>
    <name evidence="2" type="ORF">SAMN05216221_2836</name>
</gene>
<dbReference type="Proteomes" id="UP000243359">
    <property type="component" value="Chromosome I"/>
</dbReference>
<dbReference type="InterPro" id="IPR016870">
    <property type="entry name" value="UCP028137"/>
</dbReference>
<evidence type="ECO:0000313" key="2">
    <source>
        <dbReference type="EMBL" id="SDS86730.1"/>
    </source>
</evidence>
<keyword evidence="1" id="KW-0812">Transmembrane</keyword>
<evidence type="ECO:0000256" key="1">
    <source>
        <dbReference type="SAM" id="Phobius"/>
    </source>
</evidence>
<sequence>MDKTRNMTDASRPTHKPRPLIDLAVSILLPSAVLMKLSSPERLGADGALLLALAFPLGWGAFELLRYRKFNFIALLGLVSVLLTGGIGLLQLDSRWLAVKEATIPGIIGLAVLFSTRTSKPLIYSLLYNPSVLDVERIQRQLAAHGQTAAFERRLLNATYWLSATFFFSAAMNYILARWLVTSPAGSEAFNAELAHMNLLSYPMIAIPSMLMLLAILYYLWRTIHDLTGLSLEEIMAAQHRDKH</sequence>
<dbReference type="EMBL" id="LT629751">
    <property type="protein sequence ID" value="SDS86730.1"/>
    <property type="molecule type" value="Genomic_DNA"/>
</dbReference>
<dbReference type="AlphaFoldDB" id="A0A1H1VQF7"/>
<dbReference type="STRING" id="1392877.SAMN05216221_2836"/>
<dbReference type="NCBIfam" id="NF041646">
    <property type="entry name" value="VC0807_fam"/>
    <property type="match status" value="1"/>
</dbReference>
<dbReference type="PIRSF" id="PIRSF028137">
    <property type="entry name" value="UCP028137"/>
    <property type="match status" value="1"/>
</dbReference>